<reference evidence="11" key="1">
    <citation type="submission" date="2022-06" db="EMBL/GenBank/DDBJ databases">
        <title>Complete Genome Sequence of Arcanobacterium pinnipediorum strain DSM 28752 isolated from a harbour seal.</title>
        <authorList>
            <person name="Borowiak M."/>
            <person name="Kreitlow A."/>
            <person name="Alssahen M."/>
            <person name="Malorny B."/>
            <person name="Laemmler C."/>
            <person name="Prenger-Berninghoff E."/>
            <person name="Siebert U."/>
            <person name="Ploetz M."/>
            <person name="Abdulmawjood A."/>
        </authorList>
    </citation>
    <scope>NUCLEOTIDE SEQUENCE</scope>
    <source>
        <strain evidence="11">DSM 28752</strain>
    </source>
</reference>
<feature type="transmembrane region" description="Helical" evidence="10">
    <location>
        <begin position="97"/>
        <end position="123"/>
    </location>
</feature>
<evidence type="ECO:0000256" key="3">
    <source>
        <dbReference type="ARBA" id="ARBA00022692"/>
    </source>
</evidence>
<protein>
    <recommendedName>
        <fullName evidence="10">Fluoride-specific ion channel FluC</fullName>
    </recommendedName>
</protein>
<accession>A0ABY5AHV2</accession>
<evidence type="ECO:0000256" key="6">
    <source>
        <dbReference type="ARBA" id="ARBA00023303"/>
    </source>
</evidence>
<keyword evidence="10" id="KW-0915">Sodium</keyword>
<comment type="catalytic activity">
    <reaction evidence="8">
        <text>fluoride(in) = fluoride(out)</text>
        <dbReference type="Rhea" id="RHEA:76159"/>
        <dbReference type="ChEBI" id="CHEBI:17051"/>
    </reaction>
    <physiologicalReaction direction="left-to-right" evidence="8">
        <dbReference type="Rhea" id="RHEA:76160"/>
    </physiologicalReaction>
</comment>
<feature type="transmembrane region" description="Helical" evidence="10">
    <location>
        <begin position="34"/>
        <end position="55"/>
    </location>
</feature>
<keyword evidence="6 10" id="KW-0407">Ion channel</keyword>
<gene>
    <name evidence="10" type="primary">fluC</name>
    <name evidence="10" type="synonym">crcB</name>
    <name evidence="11" type="ORF">NG665_05175</name>
</gene>
<dbReference type="EMBL" id="CP099547">
    <property type="protein sequence ID" value="USR78788.1"/>
    <property type="molecule type" value="Genomic_DNA"/>
</dbReference>
<keyword evidence="4 10" id="KW-1133">Transmembrane helix</keyword>
<dbReference type="Pfam" id="PF02537">
    <property type="entry name" value="CRCB"/>
    <property type="match status" value="1"/>
</dbReference>
<keyword evidence="2 10" id="KW-1003">Cell membrane</keyword>
<feature type="transmembrane region" description="Helical" evidence="10">
    <location>
        <begin position="67"/>
        <end position="85"/>
    </location>
</feature>
<evidence type="ECO:0000313" key="11">
    <source>
        <dbReference type="EMBL" id="USR78788.1"/>
    </source>
</evidence>
<feature type="transmembrane region" description="Helical" evidence="10">
    <location>
        <begin position="7"/>
        <end position="28"/>
    </location>
</feature>
<comment type="function">
    <text evidence="9 10">Fluoride-specific ion channel. Important for reducing fluoride concentration in the cell, thus reducing its toxicity.</text>
</comment>
<evidence type="ECO:0000256" key="2">
    <source>
        <dbReference type="ARBA" id="ARBA00022475"/>
    </source>
</evidence>
<keyword evidence="12" id="KW-1185">Reference proteome</keyword>
<evidence type="ECO:0000256" key="1">
    <source>
        <dbReference type="ARBA" id="ARBA00004651"/>
    </source>
</evidence>
<dbReference type="RefSeq" id="WP_252672601.1">
    <property type="nucleotide sequence ID" value="NZ_CP099547.1"/>
</dbReference>
<keyword evidence="10" id="KW-0813">Transport</keyword>
<dbReference type="HAMAP" id="MF_00454">
    <property type="entry name" value="FluC"/>
    <property type="match status" value="1"/>
</dbReference>
<keyword evidence="5 10" id="KW-0472">Membrane</keyword>
<keyword evidence="3 10" id="KW-0812">Transmembrane</keyword>
<evidence type="ECO:0000256" key="4">
    <source>
        <dbReference type="ARBA" id="ARBA00022989"/>
    </source>
</evidence>
<organism evidence="11 12">
    <name type="scientific">Arcanobacterium pinnipediorum</name>
    <dbReference type="NCBI Taxonomy" id="1503041"/>
    <lineage>
        <taxon>Bacteria</taxon>
        <taxon>Bacillati</taxon>
        <taxon>Actinomycetota</taxon>
        <taxon>Actinomycetes</taxon>
        <taxon>Actinomycetales</taxon>
        <taxon>Actinomycetaceae</taxon>
        <taxon>Arcanobacterium</taxon>
    </lineage>
</organism>
<dbReference type="Proteomes" id="UP001056109">
    <property type="component" value="Chromosome"/>
</dbReference>
<evidence type="ECO:0000256" key="5">
    <source>
        <dbReference type="ARBA" id="ARBA00023136"/>
    </source>
</evidence>
<comment type="subcellular location">
    <subcellularLocation>
        <location evidence="1 10">Cell membrane</location>
        <topology evidence="1 10">Multi-pass membrane protein</topology>
    </subcellularLocation>
</comment>
<feature type="binding site" evidence="10">
    <location>
        <position position="77"/>
    </location>
    <ligand>
        <name>Na(+)</name>
        <dbReference type="ChEBI" id="CHEBI:29101"/>
        <note>structural</note>
    </ligand>
</feature>
<evidence type="ECO:0000256" key="8">
    <source>
        <dbReference type="ARBA" id="ARBA00035585"/>
    </source>
</evidence>
<evidence type="ECO:0000256" key="9">
    <source>
        <dbReference type="ARBA" id="ARBA00049940"/>
    </source>
</evidence>
<evidence type="ECO:0000256" key="10">
    <source>
        <dbReference type="HAMAP-Rule" id="MF_00454"/>
    </source>
</evidence>
<proteinExistence type="inferred from homology"/>
<evidence type="ECO:0000256" key="7">
    <source>
        <dbReference type="ARBA" id="ARBA00035120"/>
    </source>
</evidence>
<feature type="binding site" evidence="10">
    <location>
        <position position="80"/>
    </location>
    <ligand>
        <name>Na(+)</name>
        <dbReference type="ChEBI" id="CHEBI:29101"/>
        <note>structural</note>
    </ligand>
</feature>
<keyword evidence="10" id="KW-0479">Metal-binding</keyword>
<name>A0ABY5AHV2_9ACTO</name>
<sequence>MRALRLSACIFAGAFLGVVIRWTVLWIFPDTNLWPVFFINIVGSFLLGWFTGQINHSHSWSNVSDQTRLFLTTGLLGGLTTYSTFSLDIVGLAATQIIWALGFAGLQLFLGIGAAMCGLTLGAKAGRR</sequence>
<keyword evidence="10" id="KW-0406">Ion transport</keyword>
<evidence type="ECO:0000313" key="12">
    <source>
        <dbReference type="Proteomes" id="UP001056109"/>
    </source>
</evidence>
<comment type="activity regulation">
    <text evidence="10">Na(+) is not transported, but it plays an essential structural role and its presence is essential for fluoride channel function.</text>
</comment>
<comment type="similarity">
    <text evidence="7 10">Belongs to the fluoride channel Fluc/FEX (TC 1.A.43) family.</text>
</comment>
<dbReference type="InterPro" id="IPR003691">
    <property type="entry name" value="FluC"/>
</dbReference>